<sequence>MGFRRRVPAPMPSAYRDTSRSPSGFIMSSYVRVSPPAIQSYGAPPAVTSWISGRRVLPCSSRRFAVSDDWMYALRTLYRLRRSSSGSSTDRPIASKYVGCLVSG</sequence>
<reference evidence="1 2" key="1">
    <citation type="submission" date="2016-10" db="EMBL/GenBank/DDBJ databases">
        <authorList>
            <person name="de Groot N.N."/>
        </authorList>
    </citation>
    <scope>NUCLEOTIDE SEQUENCE [LARGE SCALE GENOMIC DNA]</scope>
    <source>
        <strain evidence="1 2">DSM 43357</strain>
    </source>
</reference>
<keyword evidence="2" id="KW-1185">Reference proteome</keyword>
<dbReference type="STRING" id="46177.SAMN05660976_03568"/>
<dbReference type="AlphaFoldDB" id="A0A1H7TPW7"/>
<evidence type="ECO:0000313" key="1">
    <source>
        <dbReference type="EMBL" id="SEL85897.1"/>
    </source>
</evidence>
<gene>
    <name evidence="1" type="ORF">SAMN05660976_03568</name>
</gene>
<dbReference type="Proteomes" id="UP000198953">
    <property type="component" value="Unassembled WGS sequence"/>
</dbReference>
<dbReference type="EMBL" id="FOBF01000007">
    <property type="protein sequence ID" value="SEL85897.1"/>
    <property type="molecule type" value="Genomic_DNA"/>
</dbReference>
<protein>
    <submittedName>
        <fullName evidence="1">Uncharacterized protein</fullName>
    </submittedName>
</protein>
<evidence type="ECO:0000313" key="2">
    <source>
        <dbReference type="Proteomes" id="UP000198953"/>
    </source>
</evidence>
<proteinExistence type="predicted"/>
<name>A0A1H7TPW7_9ACTN</name>
<organism evidence="1 2">
    <name type="scientific">Nonomuraea pusilla</name>
    <dbReference type="NCBI Taxonomy" id="46177"/>
    <lineage>
        <taxon>Bacteria</taxon>
        <taxon>Bacillati</taxon>
        <taxon>Actinomycetota</taxon>
        <taxon>Actinomycetes</taxon>
        <taxon>Streptosporangiales</taxon>
        <taxon>Streptosporangiaceae</taxon>
        <taxon>Nonomuraea</taxon>
    </lineage>
</organism>
<accession>A0A1H7TPW7</accession>